<evidence type="ECO:0000256" key="3">
    <source>
        <dbReference type="ARBA" id="ARBA00022989"/>
    </source>
</evidence>
<dbReference type="EMBL" id="JAUDFV010000152">
    <property type="protein sequence ID" value="KAL2717883.1"/>
    <property type="molecule type" value="Genomic_DNA"/>
</dbReference>
<evidence type="ECO:0000256" key="4">
    <source>
        <dbReference type="ARBA" id="ARBA00023128"/>
    </source>
</evidence>
<evidence type="ECO:0000256" key="6">
    <source>
        <dbReference type="SAM" id="Phobius"/>
    </source>
</evidence>
<reference evidence="8 9" key="1">
    <citation type="journal article" date="2024" name="Ann. Entomol. Soc. Am.">
        <title>Genomic analyses of the southern and eastern yellowjacket wasps (Hymenoptera: Vespidae) reveal evolutionary signatures of social life.</title>
        <authorList>
            <person name="Catto M.A."/>
            <person name="Caine P.B."/>
            <person name="Orr S.E."/>
            <person name="Hunt B.G."/>
            <person name="Goodisman M.A.D."/>
        </authorList>
    </citation>
    <scope>NUCLEOTIDE SEQUENCE [LARGE SCALE GENOMIC DNA]</scope>
    <source>
        <strain evidence="8">233</strain>
        <tissue evidence="8">Head and thorax</tissue>
    </source>
</reference>
<dbReference type="Proteomes" id="UP001607302">
    <property type="component" value="Unassembled WGS sequence"/>
</dbReference>
<keyword evidence="3 6" id="KW-1133">Transmembrane helix</keyword>
<evidence type="ECO:0000256" key="2">
    <source>
        <dbReference type="ARBA" id="ARBA00022692"/>
    </source>
</evidence>
<evidence type="ECO:0000256" key="1">
    <source>
        <dbReference type="ARBA" id="ARBA00004325"/>
    </source>
</evidence>
<keyword evidence="4" id="KW-0496">Mitochondrion</keyword>
<evidence type="ECO:0000256" key="5">
    <source>
        <dbReference type="ARBA" id="ARBA00023136"/>
    </source>
</evidence>
<comment type="subcellular location">
    <subcellularLocation>
        <location evidence="1">Mitochondrion membrane</location>
    </subcellularLocation>
</comment>
<dbReference type="InterPro" id="IPR050355">
    <property type="entry name" value="RCF1"/>
</dbReference>
<dbReference type="Pfam" id="PF04588">
    <property type="entry name" value="HIG_1_N"/>
    <property type="match status" value="1"/>
</dbReference>
<dbReference type="Gene3D" id="6.10.140.1320">
    <property type="match status" value="1"/>
</dbReference>
<dbReference type="PANTHER" id="PTHR12297:SF3">
    <property type="entry name" value="HIG1 DOMAIN FAMILY MEMBER 1A"/>
    <property type="match status" value="1"/>
</dbReference>
<proteinExistence type="predicted"/>
<keyword evidence="5 6" id="KW-0472">Membrane</keyword>
<feature type="domain" description="HIG1" evidence="7">
    <location>
        <begin position="18"/>
        <end position="104"/>
    </location>
</feature>
<evidence type="ECO:0000259" key="7">
    <source>
        <dbReference type="PROSITE" id="PS51503"/>
    </source>
</evidence>
<dbReference type="PANTHER" id="PTHR12297">
    <property type="entry name" value="HYPOXIA-INDUCBILE GENE 1 HIG1 -RELATED"/>
    <property type="match status" value="1"/>
</dbReference>
<feature type="transmembrane region" description="Helical" evidence="6">
    <location>
        <begin position="77"/>
        <end position="97"/>
    </location>
</feature>
<evidence type="ECO:0000313" key="8">
    <source>
        <dbReference type="EMBL" id="KAL2717883.1"/>
    </source>
</evidence>
<organism evidence="8 9">
    <name type="scientific">Vespula squamosa</name>
    <name type="common">Southern yellow jacket</name>
    <name type="synonym">Wasp</name>
    <dbReference type="NCBI Taxonomy" id="30214"/>
    <lineage>
        <taxon>Eukaryota</taxon>
        <taxon>Metazoa</taxon>
        <taxon>Ecdysozoa</taxon>
        <taxon>Arthropoda</taxon>
        <taxon>Hexapoda</taxon>
        <taxon>Insecta</taxon>
        <taxon>Pterygota</taxon>
        <taxon>Neoptera</taxon>
        <taxon>Endopterygota</taxon>
        <taxon>Hymenoptera</taxon>
        <taxon>Apocrita</taxon>
        <taxon>Aculeata</taxon>
        <taxon>Vespoidea</taxon>
        <taxon>Vespidae</taxon>
        <taxon>Vespinae</taxon>
        <taxon>Vespula</taxon>
    </lineage>
</organism>
<feature type="transmembrane region" description="Helical" evidence="6">
    <location>
        <begin position="46"/>
        <end position="65"/>
    </location>
</feature>
<name>A0ABD2AB94_VESSQ</name>
<dbReference type="InterPro" id="IPR007667">
    <property type="entry name" value="Hypoxia_induced_domain"/>
</dbReference>
<dbReference type="PROSITE" id="PS51503">
    <property type="entry name" value="HIG1"/>
    <property type="match status" value="1"/>
</dbReference>
<protein>
    <recommendedName>
        <fullName evidence="7">HIG1 domain-containing protein</fullName>
    </recommendedName>
</protein>
<gene>
    <name evidence="8" type="ORF">V1478_011759</name>
</gene>
<keyword evidence="9" id="KW-1185">Reference proteome</keyword>
<dbReference type="GO" id="GO:0031966">
    <property type="term" value="C:mitochondrial membrane"/>
    <property type="evidence" value="ECO:0007669"/>
    <property type="project" value="UniProtKB-SubCell"/>
</dbReference>
<sequence length="104" mass="11837">MAKNTVDNNNLDWIKIKEVDVNEFTIGQLPETSKEKLFRKVRENPFVPIGTFATVSALVYGLYNFSIGNRKMSQYMMRTRVAAQAFTFVAIITGLILSQKKIDT</sequence>
<dbReference type="AlphaFoldDB" id="A0ABD2AB94"/>
<evidence type="ECO:0000313" key="9">
    <source>
        <dbReference type="Proteomes" id="UP001607302"/>
    </source>
</evidence>
<keyword evidence="2 6" id="KW-0812">Transmembrane</keyword>
<comment type="caution">
    <text evidence="8">The sequence shown here is derived from an EMBL/GenBank/DDBJ whole genome shotgun (WGS) entry which is preliminary data.</text>
</comment>
<accession>A0ABD2AB94</accession>